<evidence type="ECO:0000256" key="1">
    <source>
        <dbReference type="SAM" id="MobiDB-lite"/>
    </source>
</evidence>
<keyword evidence="4" id="KW-1185">Reference proteome</keyword>
<feature type="region of interest" description="Disordered" evidence="1">
    <location>
        <begin position="32"/>
        <end position="92"/>
    </location>
</feature>
<feature type="compositionally biased region" description="Low complexity" evidence="1">
    <location>
        <begin position="51"/>
        <end position="68"/>
    </location>
</feature>
<dbReference type="AlphaFoldDB" id="A0A069PCM3"/>
<organism evidence="3 4">
    <name type="scientific">Caballeronia glathei</name>
    <dbReference type="NCBI Taxonomy" id="60547"/>
    <lineage>
        <taxon>Bacteria</taxon>
        <taxon>Pseudomonadati</taxon>
        <taxon>Pseudomonadota</taxon>
        <taxon>Betaproteobacteria</taxon>
        <taxon>Burkholderiales</taxon>
        <taxon>Burkholderiaceae</taxon>
        <taxon>Caballeronia</taxon>
    </lineage>
</organism>
<accession>A0A069PCM3</accession>
<evidence type="ECO:0000313" key="3">
    <source>
        <dbReference type="EMBL" id="KDR38448.1"/>
    </source>
</evidence>
<feature type="signal peptide" evidence="2">
    <location>
        <begin position="1"/>
        <end position="23"/>
    </location>
</feature>
<protein>
    <submittedName>
        <fullName evidence="3">Uncharacterized protein</fullName>
    </submittedName>
</protein>
<gene>
    <name evidence="3" type="ORF">BG61_39910</name>
</gene>
<dbReference type="Proteomes" id="UP000027466">
    <property type="component" value="Unassembled WGS sequence"/>
</dbReference>
<feature type="chain" id="PRO_5001667422" evidence="2">
    <location>
        <begin position="24"/>
        <end position="92"/>
    </location>
</feature>
<evidence type="ECO:0000256" key="2">
    <source>
        <dbReference type="SAM" id="SignalP"/>
    </source>
</evidence>
<comment type="caution">
    <text evidence="3">The sequence shown here is derived from an EMBL/GenBank/DDBJ whole genome shotgun (WGS) entry which is preliminary data.</text>
</comment>
<name>A0A069PCM3_9BURK</name>
<dbReference type="STRING" id="60547.GCA_000751215_06775"/>
<dbReference type="EMBL" id="JFHC01000089">
    <property type="protein sequence ID" value="KDR38448.1"/>
    <property type="molecule type" value="Genomic_DNA"/>
</dbReference>
<reference evidence="3 4" key="1">
    <citation type="submission" date="2014-03" db="EMBL/GenBank/DDBJ databases">
        <title>Draft Genome Sequences of Four Burkholderia Strains.</title>
        <authorList>
            <person name="Liu X.Y."/>
            <person name="Li C.X."/>
            <person name="Xu J.H."/>
        </authorList>
    </citation>
    <scope>NUCLEOTIDE SEQUENCE [LARGE SCALE GENOMIC DNA]</scope>
    <source>
        <strain evidence="3 4">DSM 50014</strain>
    </source>
</reference>
<keyword evidence="2" id="KW-0732">Signal</keyword>
<proteinExistence type="predicted"/>
<evidence type="ECO:0000313" key="4">
    <source>
        <dbReference type="Proteomes" id="UP000027466"/>
    </source>
</evidence>
<sequence length="92" mass="9004">MMNKHLIAALLAASAAIAAPAFASGYGPAPHYEPAAGAPASQRGQSNQTIGADTAAGHADAGAASFGGMPDTASQGGGRFKAVNTKSLYAHH</sequence>